<dbReference type="AlphaFoldDB" id="A0A419SSJ9"/>
<feature type="domain" description="ABC transmembrane type-1" evidence="8">
    <location>
        <begin position="74"/>
        <end position="258"/>
    </location>
</feature>
<feature type="transmembrane region" description="Helical" evidence="7">
    <location>
        <begin position="81"/>
        <end position="103"/>
    </location>
</feature>
<keyword evidence="3" id="KW-1003">Cell membrane</keyword>
<dbReference type="RefSeq" id="WP_120198757.1">
    <property type="nucleotide sequence ID" value="NZ_MCIA01000035.1"/>
</dbReference>
<feature type="transmembrane region" description="Helical" evidence="7">
    <location>
        <begin position="110"/>
        <end position="132"/>
    </location>
</feature>
<evidence type="ECO:0000313" key="9">
    <source>
        <dbReference type="EMBL" id="RKD28125.1"/>
    </source>
</evidence>
<evidence type="ECO:0000256" key="4">
    <source>
        <dbReference type="ARBA" id="ARBA00022692"/>
    </source>
</evidence>
<dbReference type="PROSITE" id="PS50928">
    <property type="entry name" value="ABC_TM1"/>
    <property type="match status" value="1"/>
</dbReference>
<gene>
    <name evidence="9" type="ORF">BET01_11310</name>
</gene>
<evidence type="ECO:0000256" key="7">
    <source>
        <dbReference type="RuleBase" id="RU363032"/>
    </source>
</evidence>
<dbReference type="PANTHER" id="PTHR30151">
    <property type="entry name" value="ALKANE SULFONATE ABC TRANSPORTER-RELATED, MEMBRANE SUBUNIT"/>
    <property type="match status" value="1"/>
</dbReference>
<keyword evidence="2 7" id="KW-0813">Transport</keyword>
<keyword evidence="6 7" id="KW-0472">Membrane</keyword>
<comment type="caution">
    <text evidence="9">The sequence shown here is derived from an EMBL/GenBank/DDBJ whole genome shotgun (WGS) entry which is preliminary data.</text>
</comment>
<dbReference type="Gene3D" id="1.10.3720.10">
    <property type="entry name" value="MetI-like"/>
    <property type="match status" value="1"/>
</dbReference>
<dbReference type="Proteomes" id="UP000284277">
    <property type="component" value="Unassembled WGS sequence"/>
</dbReference>
<comment type="similarity">
    <text evidence="7">Belongs to the binding-protein-dependent transport system permease family.</text>
</comment>
<name>A0A419SSJ9_9FIRM</name>
<sequence>MIQIKKILSSKYMVTLVWVLGLILIWELGATVIEGTKRSPENVLPHLHQILASVFTTNKVNGTQTAFQIVLSNGGITLLRAGIGFVIGAGLGFLLALIMNLFLPIEKILFPYLMMIQMIPILGMAPIVLAITKDINKSRIIIAAILTFYPVATNTLAGFKSVEKEKHELMYSLAASKFEIYRKLLIPSSLPYFFTGLKISAPMAITAAILVDTLQGGAGLGTVLSQSLKHATTIYIFWQIVFLSAIIGILSFYLMVLLEQAISPYKRKKKK</sequence>
<evidence type="ECO:0000256" key="2">
    <source>
        <dbReference type="ARBA" id="ARBA00022448"/>
    </source>
</evidence>
<dbReference type="GO" id="GO:0005886">
    <property type="term" value="C:plasma membrane"/>
    <property type="evidence" value="ECO:0007669"/>
    <property type="project" value="UniProtKB-SubCell"/>
</dbReference>
<dbReference type="GO" id="GO:0055085">
    <property type="term" value="P:transmembrane transport"/>
    <property type="evidence" value="ECO:0007669"/>
    <property type="project" value="InterPro"/>
</dbReference>
<organism evidence="9 10">
    <name type="scientific">Lacrimispora algidixylanolytica</name>
    <dbReference type="NCBI Taxonomy" id="94868"/>
    <lineage>
        <taxon>Bacteria</taxon>
        <taxon>Bacillati</taxon>
        <taxon>Bacillota</taxon>
        <taxon>Clostridia</taxon>
        <taxon>Lachnospirales</taxon>
        <taxon>Lachnospiraceae</taxon>
        <taxon>Lacrimispora</taxon>
    </lineage>
</organism>
<dbReference type="InterPro" id="IPR000515">
    <property type="entry name" value="MetI-like"/>
</dbReference>
<evidence type="ECO:0000256" key="1">
    <source>
        <dbReference type="ARBA" id="ARBA00004651"/>
    </source>
</evidence>
<dbReference type="Pfam" id="PF00528">
    <property type="entry name" value="BPD_transp_1"/>
    <property type="match status" value="1"/>
</dbReference>
<evidence type="ECO:0000256" key="3">
    <source>
        <dbReference type="ARBA" id="ARBA00022475"/>
    </source>
</evidence>
<feature type="transmembrane region" description="Helical" evidence="7">
    <location>
        <begin position="192"/>
        <end position="214"/>
    </location>
</feature>
<feature type="transmembrane region" description="Helical" evidence="7">
    <location>
        <begin position="234"/>
        <end position="258"/>
    </location>
</feature>
<dbReference type="OrthoDB" id="9804353at2"/>
<proteinExistence type="inferred from homology"/>
<dbReference type="InterPro" id="IPR035906">
    <property type="entry name" value="MetI-like_sf"/>
</dbReference>
<dbReference type="EMBL" id="MCIA01000035">
    <property type="protein sequence ID" value="RKD28125.1"/>
    <property type="molecule type" value="Genomic_DNA"/>
</dbReference>
<feature type="transmembrane region" description="Helical" evidence="7">
    <location>
        <begin position="138"/>
        <end position="159"/>
    </location>
</feature>
<reference evidence="9 10" key="1">
    <citation type="submission" date="2016-08" db="EMBL/GenBank/DDBJ databases">
        <title>A new outlook on sporulation: Clostridium algidixylanolyticum.</title>
        <authorList>
            <person name="Poppleton D.I."/>
            <person name="Gribaldo S."/>
        </authorList>
    </citation>
    <scope>NUCLEOTIDE SEQUENCE [LARGE SCALE GENOMIC DNA]</scope>
    <source>
        <strain evidence="9 10">SPL73</strain>
    </source>
</reference>
<keyword evidence="10" id="KW-1185">Reference proteome</keyword>
<protein>
    <submittedName>
        <fullName evidence="9">ABC transporter permease</fullName>
    </submittedName>
</protein>
<comment type="subcellular location">
    <subcellularLocation>
        <location evidence="1 7">Cell membrane</location>
        <topology evidence="1 7">Multi-pass membrane protein</topology>
    </subcellularLocation>
</comment>
<dbReference type="PANTHER" id="PTHR30151:SF20">
    <property type="entry name" value="ABC TRANSPORTER PERMEASE PROTEIN HI_0355-RELATED"/>
    <property type="match status" value="1"/>
</dbReference>
<feature type="transmembrane region" description="Helical" evidence="7">
    <location>
        <begin position="12"/>
        <end position="33"/>
    </location>
</feature>
<dbReference type="SUPFAM" id="SSF161098">
    <property type="entry name" value="MetI-like"/>
    <property type="match status" value="1"/>
</dbReference>
<evidence type="ECO:0000313" key="10">
    <source>
        <dbReference type="Proteomes" id="UP000284277"/>
    </source>
</evidence>
<evidence type="ECO:0000256" key="6">
    <source>
        <dbReference type="ARBA" id="ARBA00023136"/>
    </source>
</evidence>
<accession>A0A419SSJ9</accession>
<keyword evidence="4 7" id="KW-0812">Transmembrane</keyword>
<keyword evidence="5 7" id="KW-1133">Transmembrane helix</keyword>
<evidence type="ECO:0000259" key="8">
    <source>
        <dbReference type="PROSITE" id="PS50928"/>
    </source>
</evidence>
<evidence type="ECO:0000256" key="5">
    <source>
        <dbReference type="ARBA" id="ARBA00022989"/>
    </source>
</evidence>